<evidence type="ECO:0008006" key="4">
    <source>
        <dbReference type="Google" id="ProtNLM"/>
    </source>
</evidence>
<dbReference type="STRING" id="1081108.A0A168IAE4"/>
<dbReference type="Pfam" id="PF09365">
    <property type="entry name" value="DUF2461"/>
    <property type="match status" value="1"/>
</dbReference>
<dbReference type="PANTHER" id="PTHR36452:SF1">
    <property type="entry name" value="DUF2461 DOMAIN-CONTAINING PROTEIN"/>
    <property type="match status" value="1"/>
</dbReference>
<dbReference type="InterPro" id="IPR012808">
    <property type="entry name" value="CHP02453"/>
</dbReference>
<reference evidence="2 3" key="1">
    <citation type="journal article" date="2016" name="Genome Biol. Evol.">
        <title>Divergent and convergent evolution of fungal pathogenicity.</title>
        <authorList>
            <person name="Shang Y."/>
            <person name="Xiao G."/>
            <person name="Zheng P."/>
            <person name="Cen K."/>
            <person name="Zhan S."/>
            <person name="Wang C."/>
        </authorList>
    </citation>
    <scope>NUCLEOTIDE SEQUENCE [LARGE SCALE GENOMIC DNA]</scope>
    <source>
        <strain evidence="2 3">RCEF 1005</strain>
    </source>
</reference>
<comment type="caution">
    <text evidence="2">The sequence shown here is derived from an EMBL/GenBank/DDBJ whole genome shotgun (WGS) entry which is preliminary data.</text>
</comment>
<organism evidence="2 3">
    <name type="scientific">Akanthomyces lecanii RCEF 1005</name>
    <dbReference type="NCBI Taxonomy" id="1081108"/>
    <lineage>
        <taxon>Eukaryota</taxon>
        <taxon>Fungi</taxon>
        <taxon>Dikarya</taxon>
        <taxon>Ascomycota</taxon>
        <taxon>Pezizomycotina</taxon>
        <taxon>Sordariomycetes</taxon>
        <taxon>Hypocreomycetidae</taxon>
        <taxon>Hypocreales</taxon>
        <taxon>Cordycipitaceae</taxon>
        <taxon>Akanthomyces</taxon>
        <taxon>Cordyceps confragosa</taxon>
    </lineage>
</organism>
<dbReference type="EMBL" id="AZHF01000002">
    <property type="protein sequence ID" value="OAA78991.1"/>
    <property type="molecule type" value="Genomic_DNA"/>
</dbReference>
<dbReference type="OrthoDB" id="2537769at2759"/>
<dbReference type="PANTHER" id="PTHR36452">
    <property type="entry name" value="CHROMOSOME 12, WHOLE GENOME SHOTGUN SEQUENCE"/>
    <property type="match status" value="1"/>
</dbReference>
<evidence type="ECO:0000313" key="2">
    <source>
        <dbReference type="EMBL" id="OAA78991.1"/>
    </source>
</evidence>
<gene>
    <name evidence="2" type="ORF">LEL_02477</name>
</gene>
<feature type="region of interest" description="Disordered" evidence="1">
    <location>
        <begin position="1"/>
        <end position="113"/>
    </location>
</feature>
<feature type="region of interest" description="Disordered" evidence="1">
    <location>
        <begin position="372"/>
        <end position="394"/>
    </location>
</feature>
<dbReference type="Proteomes" id="UP000076881">
    <property type="component" value="Unassembled WGS sequence"/>
</dbReference>
<sequence length="394" mass="44884">MPARKRAAENAVTEDARSSRRRSGRVSNTPKKSSYWEGSDDEENESDDEKPVKKRARVSNGGRSASAVKKKQKEESDEDEYTAEAQLAAEAEEDDDDDDDEEADEDDENRQMKVTIVPLEQMRDEGGVPYEDHKVHKNTMLFLKDLKANNRRPWLKSHDGEYRRAFKDWQTFVDATTQTVASFDATVPELPSKDVVFRIYRDTRFSKDPTPYKPHFSAAWSRTGRKGPYACYYIHVEPGGRSFIGGGLWHPEAGHVHKMRRSIDRHPERWRAVLGDETFQRVFFPQVKKTAGGAEAVVKAFVGKNQMNALKKKPMGYDVTHRDIALLKLKNYTVGTSIDEDILCGDDAQEKIGEYIRAMEGYITFVNSIVMPDPGLDESDSDDDEDEDEEENDD</sequence>
<keyword evidence="3" id="KW-1185">Reference proteome</keyword>
<dbReference type="NCBIfam" id="TIGR02453">
    <property type="entry name" value="TIGR02453 family protein"/>
    <property type="match status" value="1"/>
</dbReference>
<accession>A0A168IAE4</accession>
<feature type="compositionally biased region" description="Acidic residues" evidence="1">
    <location>
        <begin position="38"/>
        <end position="48"/>
    </location>
</feature>
<evidence type="ECO:0000313" key="3">
    <source>
        <dbReference type="Proteomes" id="UP000076881"/>
    </source>
</evidence>
<feature type="compositionally biased region" description="Acidic residues" evidence="1">
    <location>
        <begin position="375"/>
        <end position="394"/>
    </location>
</feature>
<name>A0A168IAE4_CORDF</name>
<protein>
    <recommendedName>
        <fullName evidence="4">TIGR02453 family protein</fullName>
    </recommendedName>
</protein>
<evidence type="ECO:0000256" key="1">
    <source>
        <dbReference type="SAM" id="MobiDB-lite"/>
    </source>
</evidence>
<proteinExistence type="predicted"/>
<feature type="compositionally biased region" description="Acidic residues" evidence="1">
    <location>
        <begin position="90"/>
        <end position="108"/>
    </location>
</feature>
<dbReference type="AlphaFoldDB" id="A0A168IAE4"/>